<dbReference type="GO" id="GO:0071555">
    <property type="term" value="P:cell wall organization"/>
    <property type="evidence" value="ECO:0007669"/>
    <property type="project" value="UniProtKB-UniRule"/>
</dbReference>
<comment type="pathway">
    <text evidence="1 7">Cell wall biogenesis; peptidoglycan biosynthesis.</text>
</comment>
<reference evidence="11" key="1">
    <citation type="submission" date="2020-07" db="EMBL/GenBank/DDBJ databases">
        <title>Huge and variable diversity of episymbiotic CPR bacteria and DPANN archaea in groundwater ecosystems.</title>
        <authorList>
            <person name="He C.Y."/>
            <person name="Keren R."/>
            <person name="Whittaker M."/>
            <person name="Farag I.F."/>
            <person name="Doudna J."/>
            <person name="Cate J.H.D."/>
            <person name="Banfield J.F."/>
        </authorList>
    </citation>
    <scope>NUCLEOTIDE SEQUENCE</scope>
    <source>
        <strain evidence="11">NC_groundwater_1664_Pr3_B-0.1um_52_9</strain>
    </source>
</reference>
<proteinExistence type="inferred from homology"/>
<feature type="domain" description="L,D-TPase catalytic" evidence="10">
    <location>
        <begin position="150"/>
        <end position="310"/>
    </location>
</feature>
<evidence type="ECO:0000256" key="7">
    <source>
        <dbReference type="PROSITE-ProRule" id="PRU01373"/>
    </source>
</evidence>
<comment type="similarity">
    <text evidence="2">Belongs to the YkuD family.</text>
</comment>
<dbReference type="GO" id="GO:0018104">
    <property type="term" value="P:peptidoglycan-protein cross-linking"/>
    <property type="evidence" value="ECO:0007669"/>
    <property type="project" value="TreeGrafter"/>
</dbReference>
<feature type="chain" id="PRO_5038767834" evidence="9">
    <location>
        <begin position="24"/>
        <end position="328"/>
    </location>
</feature>
<keyword evidence="9" id="KW-0732">Signal</keyword>
<gene>
    <name evidence="11" type="ORF">HY912_10285</name>
</gene>
<evidence type="ECO:0000256" key="8">
    <source>
        <dbReference type="SAM" id="MobiDB-lite"/>
    </source>
</evidence>
<evidence type="ECO:0000313" key="11">
    <source>
        <dbReference type="EMBL" id="MBI5249870.1"/>
    </source>
</evidence>
<feature type="signal peptide" evidence="9">
    <location>
        <begin position="1"/>
        <end position="23"/>
    </location>
</feature>
<dbReference type="GO" id="GO:0008360">
    <property type="term" value="P:regulation of cell shape"/>
    <property type="evidence" value="ECO:0007669"/>
    <property type="project" value="UniProtKB-UniRule"/>
</dbReference>
<protein>
    <submittedName>
        <fullName evidence="11">L,D-transpeptidase</fullName>
    </submittedName>
</protein>
<keyword evidence="5 7" id="KW-0573">Peptidoglycan synthesis</keyword>
<dbReference type="AlphaFoldDB" id="A0A9D6Z3H6"/>
<dbReference type="Pfam" id="PF03734">
    <property type="entry name" value="YkuD"/>
    <property type="match status" value="1"/>
</dbReference>
<name>A0A9D6Z3H6_9BACT</name>
<evidence type="ECO:0000256" key="6">
    <source>
        <dbReference type="ARBA" id="ARBA00023316"/>
    </source>
</evidence>
<feature type="active site" description="Proton donor/acceptor" evidence="7">
    <location>
        <position position="268"/>
    </location>
</feature>
<dbReference type="InterPro" id="IPR050979">
    <property type="entry name" value="LD-transpeptidase"/>
</dbReference>
<evidence type="ECO:0000256" key="1">
    <source>
        <dbReference type="ARBA" id="ARBA00004752"/>
    </source>
</evidence>
<dbReference type="Proteomes" id="UP000807825">
    <property type="component" value="Unassembled WGS sequence"/>
</dbReference>
<dbReference type="CDD" id="cd16913">
    <property type="entry name" value="YkuD_like"/>
    <property type="match status" value="1"/>
</dbReference>
<dbReference type="EMBL" id="JACRDE010000279">
    <property type="protein sequence ID" value="MBI5249870.1"/>
    <property type="molecule type" value="Genomic_DNA"/>
</dbReference>
<evidence type="ECO:0000256" key="9">
    <source>
        <dbReference type="SAM" id="SignalP"/>
    </source>
</evidence>
<dbReference type="InterPro" id="IPR005490">
    <property type="entry name" value="LD_TPept_cat_dom"/>
</dbReference>
<accession>A0A9D6Z3H6</accession>
<dbReference type="SUPFAM" id="SSF141523">
    <property type="entry name" value="L,D-transpeptidase catalytic domain-like"/>
    <property type="match status" value="1"/>
</dbReference>
<feature type="region of interest" description="Disordered" evidence="8">
    <location>
        <begin position="74"/>
        <end position="97"/>
    </location>
</feature>
<sequence>MRWPIRLAVGLSCLYVLASGVQARDSYVNEMLLSLAHPSDAQDEDEKYDTDIEKILSDSFMRIETRRGAAEVRVNTKDRAASSEGSRNSGELLLPGSSFSEMVGRGRDRTVPFTQMSATSRSAAEILDAGPSFENSGGMVGDPVHLYSTFEILVDRKEYTLRLFAGKGDGEKTLLFACKTGLGSAEYPTPRGTYYVCRIFDDKPMWIPPPSDWAIGESPSNTVYGGHMMPLFKKIPAAGYGKSVEVLDENDILASEMRMVDSGGYRVHGTNSPWSIGQGQSHGCVRLLNSSVKQLADTLKMYVGTTTRGKTANGIFIALARPVKLILN</sequence>
<keyword evidence="4 7" id="KW-0133">Cell shape</keyword>
<evidence type="ECO:0000256" key="2">
    <source>
        <dbReference type="ARBA" id="ARBA00005992"/>
    </source>
</evidence>
<dbReference type="InterPro" id="IPR038063">
    <property type="entry name" value="Transpep_catalytic_dom"/>
</dbReference>
<dbReference type="Gene3D" id="2.40.440.10">
    <property type="entry name" value="L,D-transpeptidase catalytic domain-like"/>
    <property type="match status" value="1"/>
</dbReference>
<dbReference type="GO" id="GO:0016740">
    <property type="term" value="F:transferase activity"/>
    <property type="evidence" value="ECO:0007669"/>
    <property type="project" value="UniProtKB-KW"/>
</dbReference>
<dbReference type="PROSITE" id="PS52029">
    <property type="entry name" value="LD_TPASE"/>
    <property type="match status" value="1"/>
</dbReference>
<organism evidence="11 12">
    <name type="scientific">Desulfomonile tiedjei</name>
    <dbReference type="NCBI Taxonomy" id="2358"/>
    <lineage>
        <taxon>Bacteria</taxon>
        <taxon>Pseudomonadati</taxon>
        <taxon>Thermodesulfobacteriota</taxon>
        <taxon>Desulfomonilia</taxon>
        <taxon>Desulfomonilales</taxon>
        <taxon>Desulfomonilaceae</taxon>
        <taxon>Desulfomonile</taxon>
    </lineage>
</organism>
<dbReference type="GO" id="GO:0005576">
    <property type="term" value="C:extracellular region"/>
    <property type="evidence" value="ECO:0007669"/>
    <property type="project" value="TreeGrafter"/>
</dbReference>
<evidence type="ECO:0000256" key="4">
    <source>
        <dbReference type="ARBA" id="ARBA00022960"/>
    </source>
</evidence>
<keyword evidence="6 7" id="KW-0961">Cell wall biogenesis/degradation</keyword>
<evidence type="ECO:0000259" key="10">
    <source>
        <dbReference type="PROSITE" id="PS52029"/>
    </source>
</evidence>
<comment type="caution">
    <text evidence="11">The sequence shown here is derived from an EMBL/GenBank/DDBJ whole genome shotgun (WGS) entry which is preliminary data.</text>
</comment>
<dbReference type="GO" id="GO:0071972">
    <property type="term" value="F:peptidoglycan L,D-transpeptidase activity"/>
    <property type="evidence" value="ECO:0007669"/>
    <property type="project" value="TreeGrafter"/>
</dbReference>
<feature type="active site" description="Nucleophile" evidence="7">
    <location>
        <position position="284"/>
    </location>
</feature>
<evidence type="ECO:0000313" key="12">
    <source>
        <dbReference type="Proteomes" id="UP000807825"/>
    </source>
</evidence>
<evidence type="ECO:0000256" key="5">
    <source>
        <dbReference type="ARBA" id="ARBA00022984"/>
    </source>
</evidence>
<dbReference type="PANTHER" id="PTHR30582:SF30">
    <property type="entry name" value="BLR4375 PROTEIN"/>
    <property type="match status" value="1"/>
</dbReference>
<evidence type="ECO:0000256" key="3">
    <source>
        <dbReference type="ARBA" id="ARBA00022679"/>
    </source>
</evidence>
<dbReference type="PANTHER" id="PTHR30582">
    <property type="entry name" value="L,D-TRANSPEPTIDASE"/>
    <property type="match status" value="1"/>
</dbReference>
<keyword evidence="3" id="KW-0808">Transferase</keyword>